<dbReference type="Proteomes" id="UP000516957">
    <property type="component" value="Unassembled WGS sequence"/>
</dbReference>
<comment type="caution">
    <text evidence="2">The sequence shown here is derived from an EMBL/GenBank/DDBJ whole genome shotgun (WGS) entry which is preliminary data.</text>
</comment>
<organism evidence="2 3">
    <name type="scientific">Nocardioides marinisabuli</name>
    <dbReference type="NCBI Taxonomy" id="419476"/>
    <lineage>
        <taxon>Bacteria</taxon>
        <taxon>Bacillati</taxon>
        <taxon>Actinomycetota</taxon>
        <taxon>Actinomycetes</taxon>
        <taxon>Propionibacteriales</taxon>
        <taxon>Nocardioidaceae</taxon>
        <taxon>Nocardioides</taxon>
    </lineage>
</organism>
<dbReference type="CDD" id="cd13611">
    <property type="entry name" value="PBP2_YehZ"/>
    <property type="match status" value="1"/>
</dbReference>
<dbReference type="RefSeq" id="WP_179615523.1">
    <property type="nucleotide sequence ID" value="NZ_CP059163.1"/>
</dbReference>
<name>A0A7Y9JQ94_9ACTN</name>
<dbReference type="InterPro" id="IPR007210">
    <property type="entry name" value="ABC_Gly_betaine_transp_sub-bd"/>
</dbReference>
<dbReference type="Gene3D" id="3.40.190.10">
    <property type="entry name" value="Periplasmic binding protein-like II"/>
    <property type="match status" value="1"/>
</dbReference>
<dbReference type="GO" id="GO:0022857">
    <property type="term" value="F:transmembrane transporter activity"/>
    <property type="evidence" value="ECO:0007669"/>
    <property type="project" value="InterPro"/>
</dbReference>
<evidence type="ECO:0000259" key="1">
    <source>
        <dbReference type="Pfam" id="PF04069"/>
    </source>
</evidence>
<evidence type="ECO:0000313" key="3">
    <source>
        <dbReference type="Proteomes" id="UP000516957"/>
    </source>
</evidence>
<dbReference type="AlphaFoldDB" id="A0A7Y9JQ94"/>
<gene>
    <name evidence="2" type="ORF">BKA08_002055</name>
</gene>
<dbReference type="SUPFAM" id="SSF53850">
    <property type="entry name" value="Periplasmic binding protein-like II"/>
    <property type="match status" value="1"/>
</dbReference>
<evidence type="ECO:0000313" key="2">
    <source>
        <dbReference type="EMBL" id="NYD57817.1"/>
    </source>
</evidence>
<accession>A0A7Y9JQ94</accession>
<feature type="domain" description="ABC-type glycine betaine transport system substrate-binding" evidence="1">
    <location>
        <begin position="59"/>
        <end position="330"/>
    </location>
</feature>
<reference evidence="2 3" key="1">
    <citation type="submission" date="2020-07" db="EMBL/GenBank/DDBJ databases">
        <title>Sequencing the genomes of 1000 actinobacteria strains.</title>
        <authorList>
            <person name="Klenk H.-P."/>
        </authorList>
    </citation>
    <scope>NUCLEOTIDE SEQUENCE [LARGE SCALE GENOMIC DNA]</scope>
    <source>
        <strain evidence="2 3">DSM 18965</strain>
    </source>
</reference>
<dbReference type="EMBL" id="JACCBE010000001">
    <property type="protein sequence ID" value="NYD57817.1"/>
    <property type="molecule type" value="Genomic_DNA"/>
</dbReference>
<keyword evidence="3" id="KW-1185">Reference proteome</keyword>
<protein>
    <submittedName>
        <fullName evidence="2">Osmoprotectant transport system substrate-binding protein</fullName>
    </submittedName>
</protein>
<dbReference type="GO" id="GO:0043190">
    <property type="term" value="C:ATP-binding cassette (ABC) transporter complex"/>
    <property type="evidence" value="ECO:0007669"/>
    <property type="project" value="InterPro"/>
</dbReference>
<dbReference type="PROSITE" id="PS51257">
    <property type="entry name" value="PROKAR_LIPOPROTEIN"/>
    <property type="match status" value="1"/>
</dbReference>
<dbReference type="Pfam" id="PF04069">
    <property type="entry name" value="OpuAC"/>
    <property type="match status" value="1"/>
</dbReference>
<proteinExistence type="predicted"/>
<dbReference type="Gene3D" id="3.40.190.120">
    <property type="entry name" value="Osmoprotection protein (prox), domain 2"/>
    <property type="match status" value="1"/>
</dbReference>
<sequence length="337" mass="36153">MRPPRTTSTPARLLTAGLTLTLAAGLGACGLGTAGGFVPSGELAGPLAEVDVEGLEGAELTIGSKNFSENILLGKMAIILLKSAGAEVTDLTNIPGSSSSRAAHLDGAIDAMWEYTGTGWINYLGNDKPVKGEQEQYEAVREADLEQNDLVWLPPAPMNNTYSFAVTESVQQEYGLTTLADITKVPVAERTFCVESEFRNRADGLTGMLKAYDAPLGTPQGVPEDNIQSYQTGAIYAATDNGNCTFGEVFTTDGRIVALDLTVLEDTAEFFPNYNVSFVVREETLEEHEEIADLIAPVSEELTNEVLLELNAEIDVDGREPADVAFDWLESEGFVTE</sequence>